<organism evidence="9 10">
    <name type="scientific">Toxoplasma gondii (strain ATCC 50611 / Me49)</name>
    <dbReference type="NCBI Taxonomy" id="508771"/>
    <lineage>
        <taxon>Eukaryota</taxon>
        <taxon>Sar</taxon>
        <taxon>Alveolata</taxon>
        <taxon>Apicomplexa</taxon>
        <taxon>Conoidasida</taxon>
        <taxon>Coccidia</taxon>
        <taxon>Eucoccidiorida</taxon>
        <taxon>Eimeriorina</taxon>
        <taxon>Sarcocystidae</taxon>
        <taxon>Toxoplasma</taxon>
    </lineage>
</organism>
<evidence type="ECO:0000313" key="10">
    <source>
        <dbReference type="Proteomes" id="UP000001529"/>
    </source>
</evidence>
<feature type="domain" description="C2H2-type" evidence="8">
    <location>
        <begin position="37"/>
        <end position="65"/>
    </location>
</feature>
<evidence type="ECO:0000256" key="5">
    <source>
        <dbReference type="ARBA" id="ARBA00023242"/>
    </source>
</evidence>
<dbReference type="InterPro" id="IPR013087">
    <property type="entry name" value="Znf_C2H2_type"/>
</dbReference>
<dbReference type="PANTHER" id="PTHR23215:SF0">
    <property type="entry name" value="BUB3-INTERACTING AND GLEBS MOTIF-CONTAINING PROTEIN ZNF207"/>
    <property type="match status" value="1"/>
</dbReference>
<keyword evidence="4" id="KW-0862">Zinc</keyword>
<sequence>MGRKKRRGATLKPFCYYCDREFDDEKVLIQHQKAKHFKCTQCARKLDTATGLAVHLLQVHKEQIDAVPNALAGRDMIEMIVHGMEGIPQEVIDERLNKQSKRNEGKESQKRQRVNWAQVTMAPTSMEQFALQAQQGILPTFVGLPSLVPGALGAPGALPGVPLPFPPAVSPPGLAPALPTPPSIQGLLGQTSGPLPGPGLSTGGIPGSLGSSGIGSQPGSGALGSMCGSMPGGAAQGAMSGPPPGRPPVNYAAPPLPANVALLYNDDMISMEERRAHEQFGYREITA</sequence>
<dbReference type="KEGG" id="tgo:TGME49_286710"/>
<evidence type="ECO:0000256" key="6">
    <source>
        <dbReference type="PROSITE-ProRule" id="PRU00042"/>
    </source>
</evidence>
<evidence type="ECO:0000256" key="7">
    <source>
        <dbReference type="SAM" id="MobiDB-lite"/>
    </source>
</evidence>
<dbReference type="PANTHER" id="PTHR23215">
    <property type="entry name" value="ZINC FINGER PROTEIN 207"/>
    <property type="match status" value="1"/>
</dbReference>
<keyword evidence="10" id="KW-1185">Reference proteome</keyword>
<dbReference type="Proteomes" id="UP000001529">
    <property type="component" value="Chromosome V"/>
</dbReference>
<dbReference type="OrthoDB" id="1306014at2759"/>
<keyword evidence="5" id="KW-0539">Nucleus</keyword>
<dbReference type="GO" id="GO:0008270">
    <property type="term" value="F:zinc ion binding"/>
    <property type="evidence" value="ECO:0007669"/>
    <property type="project" value="UniProtKB-KW"/>
</dbReference>
<accession>S8F8C7</accession>
<feature type="region of interest" description="Disordered" evidence="7">
    <location>
        <begin position="174"/>
        <end position="228"/>
    </location>
</feature>
<dbReference type="VEuPathDB" id="ToxoDB:TGME49_286710"/>
<dbReference type="GeneID" id="7898213"/>
<dbReference type="RefSeq" id="XP_002369297.1">
    <property type="nucleotide sequence ID" value="XM_002369256.2"/>
</dbReference>
<dbReference type="GO" id="GO:0005634">
    <property type="term" value="C:nucleus"/>
    <property type="evidence" value="ECO:0007669"/>
    <property type="project" value="UniProtKB-SubCell"/>
</dbReference>
<dbReference type="EMBL" id="CM002039">
    <property type="protein sequence ID" value="EPT30997.1"/>
    <property type="molecule type" value="Genomic_DNA"/>
</dbReference>
<feature type="compositionally biased region" description="Gly residues" evidence="7">
    <location>
        <begin position="200"/>
        <end position="222"/>
    </location>
</feature>
<evidence type="ECO:0000256" key="3">
    <source>
        <dbReference type="ARBA" id="ARBA00022771"/>
    </source>
</evidence>
<evidence type="ECO:0000256" key="2">
    <source>
        <dbReference type="ARBA" id="ARBA00022723"/>
    </source>
</evidence>
<proteinExistence type="predicted"/>
<evidence type="ECO:0000259" key="8">
    <source>
        <dbReference type="PROSITE" id="PS50157"/>
    </source>
</evidence>
<dbReference type="AlphaFoldDB" id="S8F8C7"/>
<comment type="subcellular location">
    <subcellularLocation>
        <location evidence="1">Nucleus</location>
    </subcellularLocation>
</comment>
<evidence type="ECO:0000313" key="9">
    <source>
        <dbReference type="EMBL" id="EPT30997.1"/>
    </source>
</evidence>
<evidence type="ECO:0000256" key="4">
    <source>
        <dbReference type="ARBA" id="ARBA00022833"/>
    </source>
</evidence>
<keyword evidence="2" id="KW-0479">Metal-binding</keyword>
<gene>
    <name evidence="9" type="ORF">TGME49_286710</name>
</gene>
<keyword evidence="3 6" id="KW-0863">Zinc-finger</keyword>
<dbReference type="SMR" id="S8F8C7"/>
<name>S8F8C7_TOXGM</name>
<dbReference type="Gene3D" id="3.30.160.60">
    <property type="entry name" value="Classic Zinc Finger"/>
    <property type="match status" value="1"/>
</dbReference>
<feature type="region of interest" description="Disordered" evidence="7">
    <location>
        <begin position="233"/>
        <end position="252"/>
    </location>
</feature>
<evidence type="ECO:0000256" key="1">
    <source>
        <dbReference type="ARBA" id="ARBA00004123"/>
    </source>
</evidence>
<dbReference type="HOGENOM" id="CLU_037132_1_1_1"/>
<dbReference type="EMBL" id="KE138824">
    <property type="protein sequence ID" value="EPT30997.1"/>
    <property type="molecule type" value="Genomic_DNA"/>
</dbReference>
<dbReference type="PROSITE" id="PS00028">
    <property type="entry name" value="ZINC_FINGER_C2H2_1"/>
    <property type="match status" value="1"/>
</dbReference>
<dbReference type="CDD" id="cd20908">
    <property type="entry name" value="SUF4-like"/>
    <property type="match status" value="1"/>
</dbReference>
<dbReference type="PROSITE" id="PS50157">
    <property type="entry name" value="ZINC_FINGER_C2H2_2"/>
    <property type="match status" value="1"/>
</dbReference>
<protein>
    <submittedName>
        <fullName evidence="9">Zinc finger, c2h2 type domain-containing protein</fullName>
    </submittedName>
</protein>
<reference evidence="9" key="1">
    <citation type="submission" date="2013-04" db="EMBL/GenBank/DDBJ databases">
        <authorList>
            <person name="Sibley D."/>
            <person name="Venepally P."/>
            <person name="Karamycheva S."/>
            <person name="Hadjithomas M."/>
            <person name="Khan A."/>
            <person name="Brunk B."/>
            <person name="Roos D."/>
            <person name="Caler E."/>
            <person name="Lorenzi H."/>
        </authorList>
    </citation>
    <scope>NUCLEOTIDE SEQUENCE [LARGE SCALE GENOMIC DNA]</scope>
    <source>
        <strain evidence="9">ME49</strain>
    </source>
</reference>
<dbReference type="SMART" id="SM00355">
    <property type="entry name" value="ZnF_C2H2"/>
    <property type="match status" value="2"/>
</dbReference>